<name>A0A3Q7Y079_CICAR</name>
<dbReference type="RefSeq" id="XP_027190476.1">
    <property type="nucleotide sequence ID" value="XM_027334675.1"/>
</dbReference>
<dbReference type="Proteomes" id="UP000087171">
    <property type="component" value="Chromosome Ca5"/>
</dbReference>
<dbReference type="OrthoDB" id="1922643at2759"/>
<dbReference type="STRING" id="3827.A0A3Q7Y079"/>
<dbReference type="PANTHER" id="PTHR11439">
    <property type="entry name" value="GAG-POL-RELATED RETROTRANSPOSON"/>
    <property type="match status" value="1"/>
</dbReference>
<dbReference type="AlphaFoldDB" id="A0A3Q7Y079"/>
<evidence type="ECO:0000313" key="1">
    <source>
        <dbReference type="Proteomes" id="UP000087171"/>
    </source>
</evidence>
<protein>
    <submittedName>
        <fullName evidence="2">Uncharacterized protein LOC113786661</fullName>
    </submittedName>
</protein>
<dbReference type="GeneID" id="113786661"/>
<accession>A0A3Q7Y079</accession>
<evidence type="ECO:0000313" key="2">
    <source>
        <dbReference type="RefSeq" id="XP_027190476.1"/>
    </source>
</evidence>
<sequence length="183" mass="21030">MHQGIGTKELTASSAILDCKSASVSMIMKEFEMTDLGKLTYFLEIEFQRIKEEIMIGSLRYLCCTRPDLAYYGSLISRFMKKPNLSHLMIAKRILQYVKGTQRWISLYLDEKSGTCAKMYGYSNSDWCGDKYDRKNTAGYFFLLGTTPISWCSKKESVALYHLVRLSTLLLQWELVKLVGLIP</sequence>
<organism evidence="1 2">
    <name type="scientific">Cicer arietinum</name>
    <name type="common">Chickpea</name>
    <name type="synonym">Garbanzo</name>
    <dbReference type="NCBI Taxonomy" id="3827"/>
    <lineage>
        <taxon>Eukaryota</taxon>
        <taxon>Viridiplantae</taxon>
        <taxon>Streptophyta</taxon>
        <taxon>Embryophyta</taxon>
        <taxon>Tracheophyta</taxon>
        <taxon>Spermatophyta</taxon>
        <taxon>Magnoliopsida</taxon>
        <taxon>eudicotyledons</taxon>
        <taxon>Gunneridae</taxon>
        <taxon>Pentapetalae</taxon>
        <taxon>rosids</taxon>
        <taxon>fabids</taxon>
        <taxon>Fabales</taxon>
        <taxon>Fabaceae</taxon>
        <taxon>Papilionoideae</taxon>
        <taxon>50 kb inversion clade</taxon>
        <taxon>NPAAA clade</taxon>
        <taxon>Hologalegina</taxon>
        <taxon>IRL clade</taxon>
        <taxon>Cicereae</taxon>
        <taxon>Cicer</taxon>
    </lineage>
</organism>
<dbReference type="PANTHER" id="PTHR11439:SF483">
    <property type="entry name" value="PEPTIDE SYNTHASE GLIP-LIKE, PUTATIVE (AFU_ORTHOLOGUE AFUA_3G12920)-RELATED"/>
    <property type="match status" value="1"/>
</dbReference>
<reference evidence="2" key="2">
    <citation type="submission" date="2025-08" db="UniProtKB">
        <authorList>
            <consortium name="RefSeq"/>
        </authorList>
    </citation>
    <scope>IDENTIFICATION</scope>
    <source>
        <tissue evidence="2">Etiolated seedlings</tissue>
    </source>
</reference>
<dbReference type="PaxDb" id="3827-XP_004499746.1"/>
<reference evidence="1" key="1">
    <citation type="journal article" date="2013" name="Nat. Biotechnol.">
        <title>Draft genome sequence of chickpea (Cicer arietinum) provides a resource for trait improvement.</title>
        <authorList>
            <person name="Varshney R.K."/>
            <person name="Song C."/>
            <person name="Saxena R.K."/>
            <person name="Azam S."/>
            <person name="Yu S."/>
            <person name="Sharpe A.G."/>
            <person name="Cannon S."/>
            <person name="Baek J."/>
            <person name="Rosen B.D."/>
            <person name="Tar'an B."/>
            <person name="Millan T."/>
            <person name="Zhang X."/>
            <person name="Ramsay L.D."/>
            <person name="Iwata A."/>
            <person name="Wang Y."/>
            <person name="Nelson W."/>
            <person name="Farmer A.D."/>
            <person name="Gaur P.M."/>
            <person name="Soderlund C."/>
            <person name="Penmetsa R.V."/>
            <person name="Xu C."/>
            <person name="Bharti A.K."/>
            <person name="He W."/>
            <person name="Winter P."/>
            <person name="Zhao S."/>
            <person name="Hane J.K."/>
            <person name="Carrasquilla-Garcia N."/>
            <person name="Condie J.A."/>
            <person name="Upadhyaya H.D."/>
            <person name="Luo M.C."/>
            <person name="Thudi M."/>
            <person name="Gowda C.L."/>
            <person name="Singh N.P."/>
            <person name="Lichtenzveig J."/>
            <person name="Gali K.K."/>
            <person name="Rubio J."/>
            <person name="Nadarajan N."/>
            <person name="Dolezel J."/>
            <person name="Bansal K.C."/>
            <person name="Xu X."/>
            <person name="Edwards D."/>
            <person name="Zhang G."/>
            <person name="Kahl G."/>
            <person name="Gil J."/>
            <person name="Singh K.B."/>
            <person name="Datta S.K."/>
            <person name="Jackson S.A."/>
            <person name="Wang J."/>
            <person name="Cook D.R."/>
        </authorList>
    </citation>
    <scope>NUCLEOTIDE SEQUENCE [LARGE SCALE GENOMIC DNA]</scope>
    <source>
        <strain evidence="1">cv. CDC Frontier</strain>
    </source>
</reference>
<gene>
    <name evidence="2" type="primary">LOC113786661</name>
</gene>
<keyword evidence="1" id="KW-1185">Reference proteome</keyword>
<dbReference type="KEGG" id="cam:113786661"/>
<proteinExistence type="predicted"/>